<dbReference type="EMBL" id="CP013243">
    <property type="protein sequence ID" value="APH16021.1"/>
    <property type="molecule type" value="Genomic_DNA"/>
</dbReference>
<feature type="transmembrane region" description="Helical" evidence="1">
    <location>
        <begin position="12"/>
        <end position="36"/>
    </location>
</feature>
<reference evidence="2 3" key="1">
    <citation type="submission" date="2015-11" db="EMBL/GenBank/DDBJ databases">
        <authorList>
            <person name="Hill K.K."/>
            <person name="Shirey T.B."/>
            <person name="Raphael B."/>
            <person name="Daligault H.E."/>
            <person name="Davenport K.W."/>
            <person name="Bruce D.C."/>
            <person name="Foley B.T."/>
            <person name="Johnson S.L."/>
        </authorList>
    </citation>
    <scope>NUCLEOTIDE SEQUENCE [LARGE SCALE GENOMIC DNA]</scope>
    <source>
        <strain evidence="2 3">CDC_1632</strain>
    </source>
</reference>
<protein>
    <submittedName>
        <fullName evidence="2">Putative membrane protein</fullName>
    </submittedName>
</protein>
<proteinExistence type="predicted"/>
<keyword evidence="1" id="KW-1133">Transmembrane helix</keyword>
<accession>A0A1L3NIY1</accession>
<evidence type="ECO:0000256" key="1">
    <source>
        <dbReference type="SAM" id="Phobius"/>
    </source>
</evidence>
<dbReference type="AlphaFoldDB" id="A0A1L3NIY1"/>
<keyword evidence="1" id="KW-0472">Membrane</keyword>
<evidence type="ECO:0000313" key="3">
    <source>
        <dbReference type="Proteomes" id="UP000182204"/>
    </source>
</evidence>
<sequence length="39" mass="4116">MDKEYRNSLHHIKGAVIGTVIGAVVALLAGGMAYFVSIL</sequence>
<organism evidence="2 3">
    <name type="scientific">Clostridium sporogenes</name>
    <dbReference type="NCBI Taxonomy" id="1509"/>
    <lineage>
        <taxon>Bacteria</taxon>
        <taxon>Bacillati</taxon>
        <taxon>Bacillota</taxon>
        <taxon>Clostridia</taxon>
        <taxon>Eubacteriales</taxon>
        <taxon>Clostridiaceae</taxon>
        <taxon>Clostridium</taxon>
    </lineage>
</organism>
<keyword evidence="1" id="KW-0812">Transmembrane</keyword>
<gene>
    <name evidence="2" type="ORF">NPD5_3632</name>
</gene>
<name>A0A1L3NIY1_CLOSG</name>
<evidence type="ECO:0000313" key="2">
    <source>
        <dbReference type="EMBL" id="APH16021.1"/>
    </source>
</evidence>
<dbReference type="Proteomes" id="UP000182204">
    <property type="component" value="Chromosome"/>
</dbReference>